<dbReference type="PROSITE" id="PS50850">
    <property type="entry name" value="MFS"/>
    <property type="match status" value="1"/>
</dbReference>
<evidence type="ECO:0000313" key="5">
    <source>
        <dbReference type="EMBL" id="RWR00035.1"/>
    </source>
</evidence>
<feature type="transmembrane region" description="Helical" evidence="3">
    <location>
        <begin position="350"/>
        <end position="370"/>
    </location>
</feature>
<feature type="transmembrane region" description="Helical" evidence="3">
    <location>
        <begin position="123"/>
        <end position="144"/>
    </location>
</feature>
<dbReference type="InterPro" id="IPR011701">
    <property type="entry name" value="MFS"/>
</dbReference>
<name>A0A443I7F9_BYSSP</name>
<evidence type="ECO:0000259" key="4">
    <source>
        <dbReference type="PROSITE" id="PS50850"/>
    </source>
</evidence>
<keyword evidence="3" id="KW-0472">Membrane</keyword>
<feature type="transmembrane region" description="Helical" evidence="3">
    <location>
        <begin position="173"/>
        <end position="197"/>
    </location>
</feature>
<dbReference type="GeneID" id="39598899"/>
<dbReference type="InterPro" id="IPR036259">
    <property type="entry name" value="MFS_trans_sf"/>
</dbReference>
<evidence type="ECO:0000313" key="6">
    <source>
        <dbReference type="Proteomes" id="UP000283841"/>
    </source>
</evidence>
<evidence type="ECO:0000256" key="1">
    <source>
        <dbReference type="ARBA" id="ARBA00004141"/>
    </source>
</evidence>
<dbReference type="CDD" id="cd17324">
    <property type="entry name" value="MFS_NepI_like"/>
    <property type="match status" value="1"/>
</dbReference>
<dbReference type="RefSeq" id="XP_028489679.1">
    <property type="nucleotide sequence ID" value="XM_028629622.1"/>
</dbReference>
<feature type="transmembrane region" description="Helical" evidence="3">
    <location>
        <begin position="240"/>
        <end position="259"/>
    </location>
</feature>
<protein>
    <submittedName>
        <fullName evidence="5">Major facilitator superfamily transporter</fullName>
    </submittedName>
</protein>
<gene>
    <name evidence="5" type="ORF">C8Q69DRAFT_453425</name>
</gene>
<accession>A0A443I7F9</accession>
<dbReference type="AlphaFoldDB" id="A0A443I7F9"/>
<feature type="compositionally biased region" description="Low complexity" evidence="2">
    <location>
        <begin position="492"/>
        <end position="504"/>
    </location>
</feature>
<dbReference type="GO" id="GO:0022857">
    <property type="term" value="F:transmembrane transporter activity"/>
    <property type="evidence" value="ECO:0007669"/>
    <property type="project" value="InterPro"/>
</dbReference>
<evidence type="ECO:0000256" key="3">
    <source>
        <dbReference type="SAM" id="Phobius"/>
    </source>
</evidence>
<keyword evidence="3" id="KW-0812">Transmembrane</keyword>
<dbReference type="PANTHER" id="PTHR42910">
    <property type="entry name" value="TRANSPORTER SCO4007-RELATED"/>
    <property type="match status" value="1"/>
</dbReference>
<dbReference type="Pfam" id="PF07690">
    <property type="entry name" value="MFS_1"/>
    <property type="match status" value="1"/>
</dbReference>
<dbReference type="EMBL" id="RCNU01000001">
    <property type="protein sequence ID" value="RWR00035.1"/>
    <property type="molecule type" value="Genomic_DNA"/>
</dbReference>
<organism evidence="5 6">
    <name type="scientific">Byssochlamys spectabilis</name>
    <name type="common">Paecilomyces variotii</name>
    <dbReference type="NCBI Taxonomy" id="264951"/>
    <lineage>
        <taxon>Eukaryota</taxon>
        <taxon>Fungi</taxon>
        <taxon>Dikarya</taxon>
        <taxon>Ascomycota</taxon>
        <taxon>Pezizomycotina</taxon>
        <taxon>Eurotiomycetes</taxon>
        <taxon>Eurotiomycetidae</taxon>
        <taxon>Eurotiales</taxon>
        <taxon>Thermoascaceae</taxon>
        <taxon>Paecilomyces</taxon>
    </lineage>
</organism>
<keyword evidence="6" id="KW-1185">Reference proteome</keyword>
<comment type="subcellular location">
    <subcellularLocation>
        <location evidence="1">Membrane</location>
        <topology evidence="1">Multi-pass membrane protein</topology>
    </subcellularLocation>
</comment>
<dbReference type="SUPFAM" id="SSF103473">
    <property type="entry name" value="MFS general substrate transporter"/>
    <property type="match status" value="1"/>
</dbReference>
<feature type="transmembrane region" description="Helical" evidence="3">
    <location>
        <begin position="209"/>
        <end position="234"/>
    </location>
</feature>
<comment type="caution">
    <text evidence="5">The sequence shown here is derived from an EMBL/GenBank/DDBJ whole genome shotgun (WGS) entry which is preliminary data.</text>
</comment>
<dbReference type="Gene3D" id="1.20.1250.20">
    <property type="entry name" value="MFS general substrate transporter like domains"/>
    <property type="match status" value="1"/>
</dbReference>
<dbReference type="VEuPathDB" id="FungiDB:C8Q69DRAFT_453425"/>
<feature type="transmembrane region" description="Helical" evidence="3">
    <location>
        <begin position="287"/>
        <end position="306"/>
    </location>
</feature>
<feature type="compositionally biased region" description="Basic and acidic residues" evidence="2">
    <location>
        <begin position="529"/>
        <end position="538"/>
    </location>
</feature>
<evidence type="ECO:0000256" key="2">
    <source>
        <dbReference type="SAM" id="MobiDB-lite"/>
    </source>
</evidence>
<feature type="transmembrane region" description="Helical" evidence="3">
    <location>
        <begin position="318"/>
        <end position="338"/>
    </location>
</feature>
<dbReference type="InterPro" id="IPR020846">
    <property type="entry name" value="MFS_dom"/>
</dbReference>
<dbReference type="GO" id="GO:0016020">
    <property type="term" value="C:membrane"/>
    <property type="evidence" value="ECO:0007669"/>
    <property type="project" value="UniProtKB-SubCell"/>
</dbReference>
<dbReference type="Proteomes" id="UP000283841">
    <property type="component" value="Unassembled WGS sequence"/>
</dbReference>
<feature type="transmembrane region" description="Helical" evidence="3">
    <location>
        <begin position="450"/>
        <end position="473"/>
    </location>
</feature>
<sequence length="538" mass="58997">MGESESASSAESPPAAIGAVSVPSCSYVLPVTEETQSRISASGNQTQPENAQQRRSIGRRLYDIVTWTPPRCRWDPKKPPEFSLTLNLLFGFAATFTVANLYYSHPILGVLADAFDVSYERVSVIPTVMQGGYAAGLVFLCPLGDLVKRRPFVLFLAWFTSTVWLGLCLTNSFGAFVALSFITSVTTVTPQIMLPLVGDLAPPHRRATALSIVVSGLLLGLLIARVLSGIIAKYSSWRNVYWLSFGLQYFIVILLWLFMPDYPPTNRNIHYGEILWTIVQLVFKYPVLFQACLIGFFAAATFTGFWTTLTFLLSEAPYHYSTVIIGLFAVAGIIPMCFGPLYSRFVTDRFVPLLSVLIGQSISMTAIVIGTYTGEITVAGPIIQALLLDFGQQTLQIANRTAIYEVAPKARNRVNTAYMLAVFCGQMMGTAVGSDLYAKGGWVRSGSASVGFMGAAIVIALLRGPWETGWIGWRGGCRLRRQRGPPEKSEKQQQQQEQPQQQQPAADEEAVRLETETKQVQGTGVSVPDAEKAGEHRS</sequence>
<reference evidence="5 6" key="1">
    <citation type="journal article" date="2018" name="Front. Microbiol.">
        <title>Genomic and genetic insights into a cosmopolitan fungus, Paecilomyces variotii (Eurotiales).</title>
        <authorList>
            <person name="Urquhart A.S."/>
            <person name="Mondo S.J."/>
            <person name="Makela M.R."/>
            <person name="Hane J.K."/>
            <person name="Wiebenga A."/>
            <person name="He G."/>
            <person name="Mihaltcheva S."/>
            <person name="Pangilinan J."/>
            <person name="Lipzen A."/>
            <person name="Barry K."/>
            <person name="de Vries R.P."/>
            <person name="Grigoriev I.V."/>
            <person name="Idnurm A."/>
        </authorList>
    </citation>
    <scope>NUCLEOTIDE SEQUENCE [LARGE SCALE GENOMIC DNA]</scope>
    <source>
        <strain evidence="5 6">CBS 101075</strain>
    </source>
</reference>
<feature type="domain" description="Major facilitator superfamily (MFS) profile" evidence="4">
    <location>
        <begin position="83"/>
        <end position="463"/>
    </location>
</feature>
<feature type="region of interest" description="Disordered" evidence="2">
    <location>
        <begin position="477"/>
        <end position="538"/>
    </location>
</feature>
<keyword evidence="3" id="KW-1133">Transmembrane helix</keyword>
<proteinExistence type="predicted"/>
<dbReference type="PANTHER" id="PTHR42910:SF1">
    <property type="entry name" value="MAJOR FACILITATOR SUPERFAMILY (MFS) PROFILE DOMAIN-CONTAINING PROTEIN"/>
    <property type="match status" value="1"/>
</dbReference>
<feature type="transmembrane region" description="Helical" evidence="3">
    <location>
        <begin position="416"/>
        <end position="438"/>
    </location>
</feature>
<feature type="transmembrane region" description="Helical" evidence="3">
    <location>
        <begin position="84"/>
        <end position="103"/>
    </location>
</feature>